<reference evidence="1" key="2">
    <citation type="submission" date="2023-05" db="EMBL/GenBank/DDBJ databases">
        <authorList>
            <consortium name="Lawrence Berkeley National Laboratory"/>
            <person name="Steindorff A."/>
            <person name="Hensen N."/>
            <person name="Bonometti L."/>
            <person name="Westerberg I."/>
            <person name="Brannstrom I.O."/>
            <person name="Guillou S."/>
            <person name="Cros-Aarteil S."/>
            <person name="Calhoun S."/>
            <person name="Haridas S."/>
            <person name="Kuo A."/>
            <person name="Mondo S."/>
            <person name="Pangilinan J."/>
            <person name="Riley R."/>
            <person name="Labutti K."/>
            <person name="Andreopoulos B."/>
            <person name="Lipzen A."/>
            <person name="Chen C."/>
            <person name="Yanf M."/>
            <person name="Daum C."/>
            <person name="Ng V."/>
            <person name="Clum A."/>
            <person name="Ohm R."/>
            <person name="Martin F."/>
            <person name="Silar P."/>
            <person name="Natvig D."/>
            <person name="Lalanne C."/>
            <person name="Gautier V."/>
            <person name="Ament-Velasquez S.L."/>
            <person name="Kruys A."/>
            <person name="Hutchinson M.I."/>
            <person name="Powell A.J."/>
            <person name="Barry K."/>
            <person name="Miller A.N."/>
            <person name="Grigoriev I.V."/>
            <person name="Debuchy R."/>
            <person name="Gladieux P."/>
            <person name="Thoren M.H."/>
            <person name="Johannesson H."/>
        </authorList>
    </citation>
    <scope>NUCLEOTIDE SEQUENCE</scope>
    <source>
        <strain evidence="1">CBS 538.74</strain>
    </source>
</reference>
<sequence length="348" mass="36465">MARHLSSRRFSSLCSMLPTTSKPGNPIIWNGQVYSHSCLLDRPFDGDDVCGDPLPADLGTLSPTGGELVQGNGDGSDYPSGQGPAGPIITYRSGTPSPTCTTKCGTLCTGYYCEPNPTGEPPDFTDPVNGGECAFKTTTTQCNGSGGHTVCVPVEVCTKPTDMPTLTSKPDAASPTGSCLASGPVSTCAMGPGGQRACITSTTCTEWARASPTTNTPPPNPPSPTPHNAFVAIALDELFMTSDIGGDWSREWDVFSAPLSGVIRLCDDHPIFSQSTTATGMSPGFPPTLGPFTAQGFTCTYRGTRDKLGLLECDGVQNMWCEKVQGNAVEACSLFDNPIMVPVVVCRW</sequence>
<dbReference type="Proteomes" id="UP001302745">
    <property type="component" value="Unassembled WGS sequence"/>
</dbReference>
<dbReference type="AlphaFoldDB" id="A0AAN6VTD3"/>
<name>A0AAN6VTD3_9PEZI</name>
<evidence type="ECO:0000313" key="1">
    <source>
        <dbReference type="EMBL" id="KAK4156927.1"/>
    </source>
</evidence>
<protein>
    <submittedName>
        <fullName evidence="1">Uncharacterized protein</fullName>
    </submittedName>
</protein>
<dbReference type="EMBL" id="MU856858">
    <property type="protein sequence ID" value="KAK4156927.1"/>
    <property type="molecule type" value="Genomic_DNA"/>
</dbReference>
<accession>A0AAN6VTD3</accession>
<comment type="caution">
    <text evidence="1">The sequence shown here is derived from an EMBL/GenBank/DDBJ whole genome shotgun (WGS) entry which is preliminary data.</text>
</comment>
<organism evidence="1 2">
    <name type="scientific">Chaetomidium leptoderma</name>
    <dbReference type="NCBI Taxonomy" id="669021"/>
    <lineage>
        <taxon>Eukaryota</taxon>
        <taxon>Fungi</taxon>
        <taxon>Dikarya</taxon>
        <taxon>Ascomycota</taxon>
        <taxon>Pezizomycotina</taxon>
        <taxon>Sordariomycetes</taxon>
        <taxon>Sordariomycetidae</taxon>
        <taxon>Sordariales</taxon>
        <taxon>Chaetomiaceae</taxon>
        <taxon>Chaetomidium</taxon>
    </lineage>
</organism>
<proteinExistence type="predicted"/>
<reference evidence="1" key="1">
    <citation type="journal article" date="2023" name="Mol. Phylogenet. Evol.">
        <title>Genome-scale phylogeny and comparative genomics of the fungal order Sordariales.</title>
        <authorList>
            <person name="Hensen N."/>
            <person name="Bonometti L."/>
            <person name="Westerberg I."/>
            <person name="Brannstrom I.O."/>
            <person name="Guillou S."/>
            <person name="Cros-Aarteil S."/>
            <person name="Calhoun S."/>
            <person name="Haridas S."/>
            <person name="Kuo A."/>
            <person name="Mondo S."/>
            <person name="Pangilinan J."/>
            <person name="Riley R."/>
            <person name="LaButti K."/>
            <person name="Andreopoulos B."/>
            <person name="Lipzen A."/>
            <person name="Chen C."/>
            <person name="Yan M."/>
            <person name="Daum C."/>
            <person name="Ng V."/>
            <person name="Clum A."/>
            <person name="Steindorff A."/>
            <person name="Ohm R.A."/>
            <person name="Martin F."/>
            <person name="Silar P."/>
            <person name="Natvig D.O."/>
            <person name="Lalanne C."/>
            <person name="Gautier V."/>
            <person name="Ament-Velasquez S.L."/>
            <person name="Kruys A."/>
            <person name="Hutchinson M.I."/>
            <person name="Powell A.J."/>
            <person name="Barry K."/>
            <person name="Miller A.N."/>
            <person name="Grigoriev I.V."/>
            <person name="Debuchy R."/>
            <person name="Gladieux P."/>
            <person name="Hiltunen Thoren M."/>
            <person name="Johannesson H."/>
        </authorList>
    </citation>
    <scope>NUCLEOTIDE SEQUENCE</scope>
    <source>
        <strain evidence="1">CBS 538.74</strain>
    </source>
</reference>
<gene>
    <name evidence="1" type="ORF">C8A00DRAFT_40616</name>
</gene>
<evidence type="ECO:0000313" key="2">
    <source>
        <dbReference type="Proteomes" id="UP001302745"/>
    </source>
</evidence>
<keyword evidence="2" id="KW-1185">Reference proteome</keyword>